<reference evidence="3 4" key="2">
    <citation type="journal article" date="2014" name="FEMS Microbiol. Lett.">
        <title>Draft genomic DNA sequence of the facultatively methylotrophic bacterium Acidomonas methanolica type strain MB58.</title>
        <authorList>
            <person name="Higashiura N."/>
            <person name="Hadano H."/>
            <person name="Hirakawa H."/>
            <person name="Matsutani M."/>
            <person name="Takabe S."/>
            <person name="Matsushita K."/>
            <person name="Azuma Y."/>
        </authorList>
    </citation>
    <scope>NUCLEOTIDE SEQUENCE [LARGE SCALE GENOMIC DNA]</scope>
    <source>
        <strain evidence="3 4">MB58</strain>
    </source>
</reference>
<dbReference type="Pfam" id="PF00266">
    <property type="entry name" value="Aminotran_5"/>
    <property type="match status" value="1"/>
</dbReference>
<accession>A0A023D659</accession>
<sequence length="492" mass="52930">MGMDHAPFDAFRASLGEGEAALASLRAGLVGDGMMIDGPFGLKPLLYADYVASGRAVRPIETFVMEHVLPYYANTHTEASFCGRYMGRTRETARRIIAGFCGAGDGYATIFAGSGATAGLNRLVDLFGVRAASDAARDGRGARPVVLIGPYEHHSNILPWRESGARMVEIPEAPQGGVDLAALEAALDALPPDVPKIGAFSAVSNVSGIITDVDQVSALLRRFGARVVWDYAGGGPYVPIDMREGTPFQKDAVVLSPHKFIGGPGSSGILIVRRDAVHRASPVSPGGGTVRFVSPWAHDYSDDLVTREEGGTPNIVGDIRAALAFLVKDAIGQEVMDRRHDELRVMAWERWTANSNIVILGSTPARKTLPIFSLRIRHPADGGWLHQQLFTRMLSDAYGIQARGGCACAGPYAHRLLEIGQEDSETLRRAVLDGEELLKPGWVRLNLSVLFDDAKAAAIIDAVDCLARDSALLAEHYRVDEKTARWRVGDAP</sequence>
<protein>
    <submittedName>
        <fullName evidence="3">Cysteine desulfurase SufS, pyridoxal 5'-phosphate (PLP)-dependent</fullName>
    </submittedName>
</protein>
<name>A0A023D659_ACIMT</name>
<dbReference type="Gene3D" id="3.90.1150.10">
    <property type="entry name" value="Aspartate Aminotransferase, domain 1"/>
    <property type="match status" value="1"/>
</dbReference>
<dbReference type="Gene3D" id="3.40.640.10">
    <property type="entry name" value="Type I PLP-dependent aspartate aminotransferase-like (Major domain)"/>
    <property type="match status" value="1"/>
</dbReference>
<keyword evidence="1" id="KW-0663">Pyridoxal phosphate</keyword>
<dbReference type="EMBL" id="BAND01000072">
    <property type="protein sequence ID" value="GAJ29637.1"/>
    <property type="molecule type" value="Genomic_DNA"/>
</dbReference>
<evidence type="ECO:0000256" key="1">
    <source>
        <dbReference type="ARBA" id="ARBA00022898"/>
    </source>
</evidence>
<proteinExistence type="predicted"/>
<dbReference type="InterPro" id="IPR000192">
    <property type="entry name" value="Aminotrans_V_dom"/>
</dbReference>
<dbReference type="AlphaFoldDB" id="A0A023D659"/>
<evidence type="ECO:0000259" key="2">
    <source>
        <dbReference type="Pfam" id="PF00266"/>
    </source>
</evidence>
<reference evidence="4" key="1">
    <citation type="journal article" date="2014" name="FEMS Microbiol. Lett.">
        <title>Draft Genomic DNA Sequence of the Facultatively Methylotrophic Bacterium Acidomonas methanolica type strain MB58.</title>
        <authorList>
            <person name="Higashiura N."/>
            <person name="Hadano H."/>
            <person name="Hirakawa H."/>
            <person name="Matsutani M."/>
            <person name="Takabe S."/>
            <person name="Matsushita K."/>
            <person name="Azuma Y."/>
        </authorList>
    </citation>
    <scope>NUCLEOTIDE SEQUENCE [LARGE SCALE GENOMIC DNA]</scope>
    <source>
        <strain evidence="4">MB58</strain>
    </source>
</reference>
<evidence type="ECO:0000313" key="3">
    <source>
        <dbReference type="EMBL" id="GAJ29637.1"/>
    </source>
</evidence>
<evidence type="ECO:0000313" key="4">
    <source>
        <dbReference type="Proteomes" id="UP000019760"/>
    </source>
</evidence>
<dbReference type="InterPro" id="IPR015421">
    <property type="entry name" value="PyrdxlP-dep_Trfase_major"/>
</dbReference>
<gene>
    <name evidence="3" type="ORF">Amme_072_006</name>
</gene>
<comment type="caution">
    <text evidence="3">The sequence shown here is derived from an EMBL/GenBank/DDBJ whole genome shotgun (WGS) entry which is preliminary data.</text>
</comment>
<organism evidence="3 4">
    <name type="scientific">Acidomonas methanolica NBRC 104435</name>
    <dbReference type="NCBI Taxonomy" id="1231351"/>
    <lineage>
        <taxon>Bacteria</taxon>
        <taxon>Pseudomonadati</taxon>
        <taxon>Pseudomonadota</taxon>
        <taxon>Alphaproteobacteria</taxon>
        <taxon>Acetobacterales</taxon>
        <taxon>Acetobacteraceae</taxon>
        <taxon>Acidomonas</taxon>
    </lineage>
</organism>
<dbReference type="PANTHER" id="PTHR43686:SF1">
    <property type="entry name" value="AMINOTRAN_5 DOMAIN-CONTAINING PROTEIN"/>
    <property type="match status" value="1"/>
</dbReference>
<dbReference type="SUPFAM" id="SSF53383">
    <property type="entry name" value="PLP-dependent transferases"/>
    <property type="match status" value="1"/>
</dbReference>
<keyword evidence="4" id="KW-1185">Reference proteome</keyword>
<dbReference type="InterPro" id="IPR015424">
    <property type="entry name" value="PyrdxlP-dep_Trfase"/>
</dbReference>
<dbReference type="PANTHER" id="PTHR43686">
    <property type="entry name" value="SULFURTRANSFERASE-RELATED"/>
    <property type="match status" value="1"/>
</dbReference>
<dbReference type="Proteomes" id="UP000019760">
    <property type="component" value="Unassembled WGS sequence"/>
</dbReference>
<feature type="domain" description="Aminotransferase class V" evidence="2">
    <location>
        <begin position="47"/>
        <end position="416"/>
    </location>
</feature>
<dbReference type="InterPro" id="IPR015422">
    <property type="entry name" value="PyrdxlP-dep_Trfase_small"/>
</dbReference>